<dbReference type="RefSeq" id="WP_075054550.1">
    <property type="nucleotide sequence ID" value="NZ_CP007536.1"/>
</dbReference>
<sequence>MLRFTRIAEAKFSGEFKERVLKVYALFPELAEHEVKCGYIRRGTRLLGTARGWAIPKQISLQPNVGRMTIAHELTHLLQGCNGVPHGEKACDIWAMARLPAEMLDDQPYYLLRHWRRERWLHNRVQAKALCERAIEVRKVERNYIKWLSGELRQLK</sequence>
<dbReference type="STRING" id="926571.NVIE_013390"/>
<dbReference type="Proteomes" id="UP000027093">
    <property type="component" value="Chromosome"/>
</dbReference>
<dbReference type="EMBL" id="CP007536">
    <property type="protein sequence ID" value="AIC15576.1"/>
    <property type="molecule type" value="Genomic_DNA"/>
</dbReference>
<reference evidence="1 2" key="1">
    <citation type="journal article" date="2014" name="Int. J. Syst. Evol. Microbiol.">
        <title>Nitrososphaera viennensis gen. nov., sp. nov., an aerobic and mesophilic, ammonia-oxidizing archaeon from soil and a member of the archaeal phylum Thaumarchaeota.</title>
        <authorList>
            <person name="Stieglmeier M."/>
            <person name="Klingl A."/>
            <person name="Alves R.J."/>
            <person name="Rittmann S.K."/>
            <person name="Melcher M."/>
            <person name="Leisch N."/>
            <person name="Schleper C."/>
        </authorList>
    </citation>
    <scope>NUCLEOTIDE SEQUENCE [LARGE SCALE GENOMIC DNA]</scope>
    <source>
        <strain evidence="1">EN76</strain>
    </source>
</reference>
<evidence type="ECO:0008006" key="3">
    <source>
        <dbReference type="Google" id="ProtNLM"/>
    </source>
</evidence>
<dbReference type="KEGG" id="nvn:NVIE_013390"/>
<keyword evidence="2" id="KW-1185">Reference proteome</keyword>
<accession>A0A060HPU5</accession>
<gene>
    <name evidence="1" type="ORF">NVIE_013390</name>
</gene>
<evidence type="ECO:0000313" key="1">
    <source>
        <dbReference type="EMBL" id="AIC15576.1"/>
    </source>
</evidence>
<dbReference type="OrthoDB" id="10518at2157"/>
<dbReference type="AlphaFoldDB" id="A0A060HPU5"/>
<dbReference type="GeneID" id="74946598"/>
<organism evidence="1 2">
    <name type="scientific">Nitrososphaera viennensis EN76</name>
    <dbReference type="NCBI Taxonomy" id="926571"/>
    <lineage>
        <taxon>Archaea</taxon>
        <taxon>Nitrososphaerota</taxon>
        <taxon>Nitrososphaeria</taxon>
        <taxon>Nitrososphaerales</taxon>
        <taxon>Nitrososphaeraceae</taxon>
        <taxon>Nitrososphaera</taxon>
    </lineage>
</organism>
<dbReference type="HOGENOM" id="CLU_1682759_0_0_2"/>
<name>A0A060HPU5_9ARCH</name>
<evidence type="ECO:0000313" key="2">
    <source>
        <dbReference type="Proteomes" id="UP000027093"/>
    </source>
</evidence>
<protein>
    <recommendedName>
        <fullName evidence="3">SprT-like domain-containing protein</fullName>
    </recommendedName>
</protein>
<proteinExistence type="predicted"/>